<organism evidence="5 6">
    <name type="scientific">Syphacia muris</name>
    <dbReference type="NCBI Taxonomy" id="451379"/>
    <lineage>
        <taxon>Eukaryota</taxon>
        <taxon>Metazoa</taxon>
        <taxon>Ecdysozoa</taxon>
        <taxon>Nematoda</taxon>
        <taxon>Chromadorea</taxon>
        <taxon>Rhabditida</taxon>
        <taxon>Spirurina</taxon>
        <taxon>Oxyuridomorpha</taxon>
        <taxon>Oxyuroidea</taxon>
        <taxon>Oxyuridae</taxon>
        <taxon>Syphacia</taxon>
    </lineage>
</organism>
<feature type="compositionally biased region" description="Low complexity" evidence="3">
    <location>
        <begin position="294"/>
        <end position="317"/>
    </location>
</feature>
<evidence type="ECO:0000256" key="1">
    <source>
        <dbReference type="ARBA" id="ARBA00023054"/>
    </source>
</evidence>
<dbReference type="AlphaFoldDB" id="A0A0N5AX86"/>
<feature type="region of interest" description="Disordered" evidence="3">
    <location>
        <begin position="417"/>
        <end position="467"/>
    </location>
</feature>
<reference evidence="6" key="1">
    <citation type="submission" date="2017-02" db="UniProtKB">
        <authorList>
            <consortium name="WormBaseParasite"/>
        </authorList>
    </citation>
    <scope>IDENTIFICATION</scope>
</reference>
<keyword evidence="1 2" id="KW-0175">Coiled coil</keyword>
<feature type="compositionally biased region" description="Polar residues" evidence="3">
    <location>
        <begin position="417"/>
        <end position="426"/>
    </location>
</feature>
<feature type="region of interest" description="Disordered" evidence="3">
    <location>
        <begin position="281"/>
        <end position="383"/>
    </location>
</feature>
<evidence type="ECO:0000256" key="2">
    <source>
        <dbReference type="SAM" id="Coils"/>
    </source>
</evidence>
<evidence type="ECO:0000256" key="3">
    <source>
        <dbReference type="SAM" id="MobiDB-lite"/>
    </source>
</evidence>
<keyword evidence="5" id="KW-1185">Reference proteome</keyword>
<dbReference type="WBParaSite" id="SMUV_0000955901-mRNA-1">
    <property type="protein sequence ID" value="SMUV_0000955901-mRNA-1"/>
    <property type="gene ID" value="SMUV_0000955901"/>
</dbReference>
<evidence type="ECO:0000259" key="4">
    <source>
        <dbReference type="Pfam" id="PF09727"/>
    </source>
</evidence>
<dbReference type="STRING" id="451379.A0A0N5AX86"/>
<name>A0A0N5AX86_9BILA</name>
<dbReference type="Pfam" id="PF09727">
    <property type="entry name" value="CortBP2"/>
    <property type="match status" value="1"/>
</dbReference>
<protein>
    <submittedName>
        <fullName evidence="6">CortBP2 domain-containing protein</fullName>
    </submittedName>
</protein>
<accession>A0A0N5AX86</accession>
<proteinExistence type="predicted"/>
<feature type="coiled-coil region" evidence="2">
    <location>
        <begin position="217"/>
        <end position="258"/>
    </location>
</feature>
<sequence length="467" mass="52576">MDITTVGDSREFSHDELCRLLSYLEGEVQARDIVIATYKSEKAKQLLFEARYGRLTEYDPFSALQRDSKLQNEDVKDGSGVGQMYESQLKQLERLISAQKKYHARYKQVLAATERRHARILRELDEQKKRSENSVAQGDEVFAFLEDERSRLRQQLQYEKKENEKMHDSLGKMEKKMQDEKERHKAIVLFLINERKQMLVKMHEMRVHCDRQEGLLISEIRKEVNSLREERDQLKSSLNSAQEEISALKEVNQNNTQRYSEIEVRAYGDGSLILSNKNASASLPPLKPSGATLPPSSTSESRLGSRLRLSSSSSFPSGERNMPSKVPLPSVSFHRPTTSSAAISASSTSSLAKRTASNTGKVDNRANNLHKLPKSGDNAERSKATRLLRVAKKEQTPFVMEPEIEQLGAAIDSLSTKATRRSSSLPRNGAAVSGGRKETNGIKTSKSEKRSGLFRAFGVSSKNDRNL</sequence>
<dbReference type="PANTHER" id="PTHR23166">
    <property type="entry name" value="FILAMIN/GPBP-INTERACTING PROTEIN"/>
    <property type="match status" value="1"/>
</dbReference>
<feature type="coiled-coil region" evidence="2">
    <location>
        <begin position="110"/>
        <end position="183"/>
    </location>
</feature>
<dbReference type="PANTHER" id="PTHR23166:SF5">
    <property type="entry name" value="CTTNBP2 N-TERMINAL-LIKE PROTEIN"/>
    <property type="match status" value="1"/>
</dbReference>
<feature type="compositionally biased region" description="Basic and acidic residues" evidence="3">
    <location>
        <begin position="435"/>
        <end position="451"/>
    </location>
</feature>
<evidence type="ECO:0000313" key="6">
    <source>
        <dbReference type="WBParaSite" id="SMUV_0000955901-mRNA-1"/>
    </source>
</evidence>
<feature type="domain" description="Cortactin-binding protein-2 N-terminal" evidence="4">
    <location>
        <begin position="11"/>
        <end position="197"/>
    </location>
</feature>
<evidence type="ECO:0000313" key="5">
    <source>
        <dbReference type="Proteomes" id="UP000046393"/>
    </source>
</evidence>
<dbReference type="Proteomes" id="UP000046393">
    <property type="component" value="Unplaced"/>
</dbReference>
<feature type="compositionally biased region" description="Low complexity" evidence="3">
    <location>
        <begin position="337"/>
        <end position="357"/>
    </location>
</feature>
<dbReference type="InterPro" id="IPR019131">
    <property type="entry name" value="Cortactin-binding_p2_N"/>
</dbReference>
<dbReference type="InterPro" id="IPR050719">
    <property type="entry name" value="Cortactin-Actin_Reg"/>
</dbReference>
<feature type="compositionally biased region" description="Polar residues" evidence="3">
    <location>
        <begin position="358"/>
        <end position="367"/>
    </location>
</feature>